<dbReference type="Pfam" id="PF14907">
    <property type="entry name" value="NTP_transf_5"/>
    <property type="match status" value="1"/>
</dbReference>
<reference evidence="1 2" key="1">
    <citation type="submission" date="2018-03" db="EMBL/GenBank/DDBJ databases">
        <title>Genomic Encyclopedia of Archaeal and Bacterial Type Strains, Phase II (KMG-II): from individual species to whole genera.</title>
        <authorList>
            <person name="Goeker M."/>
        </authorList>
    </citation>
    <scope>NUCLEOTIDE SEQUENCE [LARGE SCALE GENOMIC DNA]</scope>
    <source>
        <strain evidence="1 2">DSM 29057</strain>
    </source>
</reference>
<dbReference type="InterPro" id="IPR039498">
    <property type="entry name" value="NTP_transf_5"/>
</dbReference>
<organism evidence="1 2">
    <name type="scientific">Dyadobacter jiangsuensis</name>
    <dbReference type="NCBI Taxonomy" id="1591085"/>
    <lineage>
        <taxon>Bacteria</taxon>
        <taxon>Pseudomonadati</taxon>
        <taxon>Bacteroidota</taxon>
        <taxon>Cytophagia</taxon>
        <taxon>Cytophagales</taxon>
        <taxon>Spirosomataceae</taxon>
        <taxon>Dyadobacter</taxon>
    </lineage>
</organism>
<dbReference type="Proteomes" id="UP000241964">
    <property type="component" value="Unassembled WGS sequence"/>
</dbReference>
<evidence type="ECO:0000313" key="2">
    <source>
        <dbReference type="Proteomes" id="UP000241964"/>
    </source>
</evidence>
<dbReference type="EMBL" id="PYAS01000006">
    <property type="protein sequence ID" value="PSL28534.1"/>
    <property type="molecule type" value="Genomic_DNA"/>
</dbReference>
<proteinExistence type="predicted"/>
<keyword evidence="2" id="KW-1185">Reference proteome</keyword>
<evidence type="ECO:0000313" key="1">
    <source>
        <dbReference type="EMBL" id="PSL28534.1"/>
    </source>
</evidence>
<dbReference type="OrthoDB" id="637487at2"/>
<sequence>MQRPKVSRELAYLIEAAVLPSGHQSFEIEDKPFDPQRFSALVSWHQIRPLAFEYVQAKSLTLPDNVLKMLREFTLGQAVTNMAFLGICVRLYNRLIDNEVRAFPMKGALWAWMLYDKPVLREFGDIDYFIGKEDVSKSLNILLGEGFAADNYRHYLLKEKAVVEDYLDTDYQLPLTPVQEHVLQSLEIQWNCTYPRYCYNFTWDELAGNLVEFNMMGKPVLVPGMEIQLIMMVIHHGGVEQWDKLKYMADLLRLLDKSADSMDWTYINKVAREKGFHKLFAESLGAAGYLCGRDYAKYAGAGSSYPSEGFLKDILTHWENERPSLKTKTWRIFLYNIKYRDKWSDKLSIVAAHIKYLTYWKLLWHKISWYRNGPSGETNRDRAVNAVSGRQDI</sequence>
<dbReference type="AlphaFoldDB" id="A0A2P8G3H0"/>
<name>A0A2P8G3H0_9BACT</name>
<keyword evidence="1" id="KW-0808">Transferase</keyword>
<dbReference type="RefSeq" id="WP_106595989.1">
    <property type="nucleotide sequence ID" value="NZ_PYAS01000006.1"/>
</dbReference>
<gene>
    <name evidence="1" type="ORF">CLV60_106137</name>
</gene>
<protein>
    <submittedName>
        <fullName evidence="1">Putative nucleotidyltransferase-like protein</fullName>
    </submittedName>
</protein>
<accession>A0A2P8G3H0</accession>
<dbReference type="GO" id="GO:0016740">
    <property type="term" value="F:transferase activity"/>
    <property type="evidence" value="ECO:0007669"/>
    <property type="project" value="UniProtKB-KW"/>
</dbReference>
<comment type="caution">
    <text evidence="1">The sequence shown here is derived from an EMBL/GenBank/DDBJ whole genome shotgun (WGS) entry which is preliminary data.</text>
</comment>